<dbReference type="EMBL" id="NEVU01000002">
    <property type="protein sequence ID" value="OZI75036.1"/>
    <property type="molecule type" value="Genomic_DNA"/>
</dbReference>
<evidence type="ECO:0000256" key="1">
    <source>
        <dbReference type="SAM" id="SignalP"/>
    </source>
</evidence>
<organism evidence="2 3">
    <name type="scientific">Bordetella genomosp. 12</name>
    <dbReference type="NCBI Taxonomy" id="463035"/>
    <lineage>
        <taxon>Bacteria</taxon>
        <taxon>Pseudomonadati</taxon>
        <taxon>Pseudomonadota</taxon>
        <taxon>Betaproteobacteria</taxon>
        <taxon>Burkholderiales</taxon>
        <taxon>Alcaligenaceae</taxon>
        <taxon>Bordetella</taxon>
    </lineage>
</organism>
<protein>
    <recommendedName>
        <fullName evidence="4">Carboxypeptidase regulatory-like domain-containing protein</fullName>
    </recommendedName>
</protein>
<dbReference type="RefSeq" id="WP_094813228.1">
    <property type="nucleotide sequence ID" value="NZ_NEVU01000002.1"/>
</dbReference>
<evidence type="ECO:0000313" key="2">
    <source>
        <dbReference type="EMBL" id="OZI75036.1"/>
    </source>
</evidence>
<sequence>MKQHGKQALAAALLTAGLMAASGAALAQPSPANLPQVQQQGDVRFLSGGIGEGQSDAFKAAASQYRLMLTFAQRAAGGSAQYLADIPVEISNAHQQVVLKTVAQGPFLLANLPAGNYTVKASSNGQTKTQQVNVGASGTARAIFEWQ</sequence>
<comment type="caution">
    <text evidence="2">The sequence shown here is derived from an EMBL/GenBank/DDBJ whole genome shotgun (WGS) entry which is preliminary data.</text>
</comment>
<dbReference type="Proteomes" id="UP000216429">
    <property type="component" value="Unassembled WGS sequence"/>
</dbReference>
<accession>A0A261VLN7</accession>
<keyword evidence="3" id="KW-1185">Reference proteome</keyword>
<dbReference type="AlphaFoldDB" id="A0A261VLN7"/>
<dbReference type="Gene3D" id="2.60.40.1120">
    <property type="entry name" value="Carboxypeptidase-like, regulatory domain"/>
    <property type="match status" value="1"/>
</dbReference>
<reference evidence="3" key="1">
    <citation type="submission" date="2017-05" db="EMBL/GenBank/DDBJ databases">
        <title>Complete and WGS of Bordetella genogroups.</title>
        <authorList>
            <person name="Spilker T."/>
            <person name="Lipuma J."/>
        </authorList>
    </citation>
    <scope>NUCLEOTIDE SEQUENCE [LARGE SCALE GENOMIC DNA]</scope>
    <source>
        <strain evidence="3">AU6712</strain>
    </source>
</reference>
<feature type="signal peptide" evidence="1">
    <location>
        <begin position="1"/>
        <end position="27"/>
    </location>
</feature>
<dbReference type="SUPFAM" id="SSF49452">
    <property type="entry name" value="Starch-binding domain-like"/>
    <property type="match status" value="1"/>
</dbReference>
<name>A0A261VLN7_9BORD</name>
<dbReference type="OrthoDB" id="8926484at2"/>
<dbReference type="GO" id="GO:0030246">
    <property type="term" value="F:carbohydrate binding"/>
    <property type="evidence" value="ECO:0007669"/>
    <property type="project" value="InterPro"/>
</dbReference>
<feature type="chain" id="PRO_5012763174" description="Carboxypeptidase regulatory-like domain-containing protein" evidence="1">
    <location>
        <begin position="28"/>
        <end position="147"/>
    </location>
</feature>
<evidence type="ECO:0008006" key="4">
    <source>
        <dbReference type="Google" id="ProtNLM"/>
    </source>
</evidence>
<gene>
    <name evidence="2" type="ORF">CAL22_11530</name>
</gene>
<proteinExistence type="predicted"/>
<evidence type="ECO:0000313" key="3">
    <source>
        <dbReference type="Proteomes" id="UP000216429"/>
    </source>
</evidence>
<keyword evidence="1" id="KW-0732">Signal</keyword>
<dbReference type="InterPro" id="IPR013784">
    <property type="entry name" value="Carb-bd-like_fold"/>
</dbReference>